<keyword evidence="4 5" id="KW-1015">Disulfide bond</keyword>
<evidence type="ECO:0000313" key="10">
    <source>
        <dbReference type="Ensembl" id="ENSMMOP00000003975.1"/>
    </source>
</evidence>
<dbReference type="InterPro" id="IPR036857">
    <property type="entry name" value="Thyroglobulin_1_sf"/>
</dbReference>
<accession>A0A3Q4AIG3</accession>
<evidence type="ECO:0000256" key="4">
    <source>
        <dbReference type="ARBA" id="ARBA00023157"/>
    </source>
</evidence>
<keyword evidence="8" id="KW-0472">Membrane</keyword>
<name>A0A3Q4AIG3_MOLML</name>
<dbReference type="GO" id="GO:0005615">
    <property type="term" value="C:extracellular space"/>
    <property type="evidence" value="ECO:0007669"/>
    <property type="project" value="TreeGrafter"/>
</dbReference>
<reference evidence="10" key="1">
    <citation type="submission" date="2025-08" db="UniProtKB">
        <authorList>
            <consortium name="Ensembl"/>
        </authorList>
    </citation>
    <scope>IDENTIFICATION</scope>
</reference>
<dbReference type="Gene3D" id="1.10.870.10">
    <property type="entry name" value="MHC class II-associated invariant chain, trimerisation domain"/>
    <property type="match status" value="1"/>
</dbReference>
<dbReference type="PIRSF" id="PIRSF001992">
    <property type="entry name" value="CD74_antigen"/>
    <property type="match status" value="1"/>
</dbReference>
<dbReference type="AlphaFoldDB" id="A0A3Q4AIG3"/>
<dbReference type="InterPro" id="IPR011988">
    <property type="entry name" value="MHC_II-assoc_invariant_trimer"/>
</dbReference>
<dbReference type="Ensembl" id="ENSMMOT00000004047.1">
    <property type="protein sequence ID" value="ENSMMOP00000003975.1"/>
    <property type="gene ID" value="ENSMMOG00000003175.1"/>
</dbReference>
<evidence type="ECO:0000256" key="3">
    <source>
        <dbReference type="ARBA" id="ARBA00022737"/>
    </source>
</evidence>
<keyword evidence="8" id="KW-0812">Transmembrane</keyword>
<feature type="compositionally biased region" description="Basic and acidic residues" evidence="7">
    <location>
        <begin position="192"/>
        <end position="201"/>
    </location>
</feature>
<feature type="transmembrane region" description="Helical" evidence="8">
    <location>
        <begin position="102"/>
        <end position="131"/>
    </location>
</feature>
<dbReference type="InterPro" id="IPR000716">
    <property type="entry name" value="Thyroglobulin_1"/>
</dbReference>
<dbReference type="PROSITE" id="PS51162">
    <property type="entry name" value="THYROGLOBULIN_1_2"/>
    <property type="match status" value="1"/>
</dbReference>
<dbReference type="GO" id="GO:0019882">
    <property type="term" value="P:antigen processing and presentation"/>
    <property type="evidence" value="ECO:0007669"/>
    <property type="project" value="InterPro"/>
</dbReference>
<keyword evidence="8" id="KW-1133">Transmembrane helix</keyword>
<dbReference type="OMA" id="QMPGEFT"/>
<dbReference type="Gene3D" id="4.10.800.10">
    <property type="entry name" value="Thyroglobulin type-1"/>
    <property type="match status" value="1"/>
</dbReference>
<dbReference type="InterPro" id="IPR036613">
    <property type="entry name" value="MHCII_invariant_trimer_sf"/>
</dbReference>
<sequence length="281" mass="31469">MATSAEDAPLARGSLAGSDEALVFPARPAGSSNSRALKVAGLTTLVCLLLGSQVFTAYMVFGQKQQIHQLQRNSDHMSKQLVRSSQAVPPVRMQMPMNSLPLLTNFPVCVCSFLTLLIDFCDVAELLLYFWQDFQPPQFNETFMANLQGLKSHMNETEWQSFESWMRFWLIFQMAQQKPAPPTADPASLTKCQKETRRDPSKLGSYMPQCDEQGNYKPVQCWHATGFCFCVDQSGKPIDGTFTRGIPDCQRGPTAHRLMLAPSMMARSISMKDGECLEFVF</sequence>
<keyword evidence="2" id="KW-0964">Secreted</keyword>
<feature type="disulfide bond" evidence="5">
    <location>
        <begin position="192"/>
        <end position="210"/>
    </location>
</feature>
<comment type="caution">
    <text evidence="6">Lacks conserved residue(s) required for the propagation of feature annotation.</text>
</comment>
<dbReference type="InterPro" id="IPR022339">
    <property type="entry name" value="MHC_II-assoc_invar_chain"/>
</dbReference>
<dbReference type="GO" id="GO:0006886">
    <property type="term" value="P:intracellular protein transport"/>
    <property type="evidence" value="ECO:0007669"/>
    <property type="project" value="InterPro"/>
</dbReference>
<evidence type="ECO:0000256" key="5">
    <source>
        <dbReference type="PIRSR" id="PIRSR001992-1"/>
    </source>
</evidence>
<evidence type="ECO:0000256" key="6">
    <source>
        <dbReference type="PROSITE-ProRule" id="PRU00500"/>
    </source>
</evidence>
<dbReference type="InterPro" id="IPR043530">
    <property type="entry name" value="CD74_antigen"/>
</dbReference>
<feature type="domain" description="Thyroglobulin type-1" evidence="9">
    <location>
        <begin position="189"/>
        <end position="249"/>
    </location>
</feature>
<evidence type="ECO:0000256" key="8">
    <source>
        <dbReference type="SAM" id="Phobius"/>
    </source>
</evidence>
<dbReference type="Pfam" id="PF09307">
    <property type="entry name" value="MHC2-interact"/>
    <property type="match status" value="1"/>
</dbReference>
<dbReference type="PANTHER" id="PTHR12352">
    <property type="entry name" value="SECRETED MODULAR CALCIUM-BINDING PROTEIN"/>
    <property type="match status" value="1"/>
</dbReference>
<evidence type="ECO:0000259" key="9">
    <source>
        <dbReference type="PROSITE" id="PS51162"/>
    </source>
</evidence>
<keyword evidence="11" id="KW-1185">Reference proteome</keyword>
<evidence type="ECO:0000256" key="1">
    <source>
        <dbReference type="ARBA" id="ARBA00004613"/>
    </source>
</evidence>
<dbReference type="PROSITE" id="PS00484">
    <property type="entry name" value="THYROGLOBULIN_1_1"/>
    <property type="match status" value="1"/>
</dbReference>
<comment type="subcellular location">
    <subcellularLocation>
        <location evidence="1">Secreted</location>
    </subcellularLocation>
</comment>
<dbReference type="InterPro" id="IPR015386">
    <property type="entry name" value="MHC_II-assoc_invar/CLIP_MHC-bd"/>
</dbReference>
<dbReference type="PANTHER" id="PTHR12352:SF3">
    <property type="entry name" value="NIDOGEN-2"/>
    <property type="match status" value="1"/>
</dbReference>
<organism evidence="10 11">
    <name type="scientific">Mola mola</name>
    <name type="common">Ocean sunfish</name>
    <name type="synonym">Tetraodon mola</name>
    <dbReference type="NCBI Taxonomy" id="94237"/>
    <lineage>
        <taxon>Eukaryota</taxon>
        <taxon>Metazoa</taxon>
        <taxon>Chordata</taxon>
        <taxon>Craniata</taxon>
        <taxon>Vertebrata</taxon>
        <taxon>Euteleostomi</taxon>
        <taxon>Actinopterygii</taxon>
        <taxon>Neopterygii</taxon>
        <taxon>Teleostei</taxon>
        <taxon>Neoteleostei</taxon>
        <taxon>Acanthomorphata</taxon>
        <taxon>Eupercaria</taxon>
        <taxon>Tetraodontiformes</taxon>
        <taxon>Molidae</taxon>
        <taxon>Mola</taxon>
    </lineage>
</organism>
<dbReference type="GO" id="GO:0035718">
    <property type="term" value="F:macrophage migration inhibitory factor binding"/>
    <property type="evidence" value="ECO:0007669"/>
    <property type="project" value="InterPro"/>
</dbReference>
<keyword evidence="3" id="KW-0677">Repeat</keyword>
<dbReference type="GO" id="GO:0070206">
    <property type="term" value="P:protein trimerization"/>
    <property type="evidence" value="ECO:0007669"/>
    <property type="project" value="InterPro"/>
</dbReference>
<dbReference type="InterPro" id="IPR051950">
    <property type="entry name" value="Dev_reg/Prot_inhib"/>
</dbReference>
<dbReference type="GO" id="GO:0042289">
    <property type="term" value="F:MHC class II protein binding"/>
    <property type="evidence" value="ECO:0007669"/>
    <property type="project" value="InterPro"/>
</dbReference>
<protein>
    <recommendedName>
        <fullName evidence="9">Thyroglobulin type-1 domain-containing protein</fullName>
    </recommendedName>
</protein>
<dbReference type="SMART" id="SM00211">
    <property type="entry name" value="TY"/>
    <property type="match status" value="1"/>
</dbReference>
<dbReference type="Pfam" id="PF08831">
    <property type="entry name" value="MHCassoc_trimer"/>
    <property type="match status" value="1"/>
</dbReference>
<dbReference type="SUPFAM" id="SSF48305">
    <property type="entry name" value="Class II MHC-associated invariant chain ectoplasmic trimerization domain"/>
    <property type="match status" value="1"/>
</dbReference>
<evidence type="ECO:0000313" key="11">
    <source>
        <dbReference type="Proteomes" id="UP000261620"/>
    </source>
</evidence>
<proteinExistence type="predicted"/>
<dbReference type="GO" id="GO:0006955">
    <property type="term" value="P:immune response"/>
    <property type="evidence" value="ECO:0007669"/>
    <property type="project" value="InterPro"/>
</dbReference>
<feature type="disulfide bond" evidence="5">
    <location>
        <begin position="230"/>
        <end position="249"/>
    </location>
</feature>
<dbReference type="Proteomes" id="UP000261620">
    <property type="component" value="Unplaced"/>
</dbReference>
<evidence type="ECO:0000256" key="7">
    <source>
        <dbReference type="SAM" id="MobiDB-lite"/>
    </source>
</evidence>
<feature type="region of interest" description="Disordered" evidence="7">
    <location>
        <begin position="181"/>
        <end position="205"/>
    </location>
</feature>
<dbReference type="PRINTS" id="PR01990">
    <property type="entry name" value="CD74ANTIGEN"/>
</dbReference>
<evidence type="ECO:0000256" key="2">
    <source>
        <dbReference type="ARBA" id="ARBA00022525"/>
    </source>
</evidence>
<dbReference type="GO" id="GO:0016020">
    <property type="term" value="C:membrane"/>
    <property type="evidence" value="ECO:0007669"/>
    <property type="project" value="InterPro"/>
</dbReference>
<dbReference type="SUPFAM" id="SSF57610">
    <property type="entry name" value="Thyroglobulin type-1 domain"/>
    <property type="match status" value="1"/>
</dbReference>
<feature type="transmembrane region" description="Helical" evidence="8">
    <location>
        <begin position="39"/>
        <end position="61"/>
    </location>
</feature>
<dbReference type="Pfam" id="PF00086">
    <property type="entry name" value="Thyroglobulin_1"/>
    <property type="match status" value="1"/>
</dbReference>
<feature type="disulfide bond" evidence="5 6">
    <location>
        <begin position="221"/>
        <end position="228"/>
    </location>
</feature>
<reference evidence="10" key="2">
    <citation type="submission" date="2025-09" db="UniProtKB">
        <authorList>
            <consortium name="Ensembl"/>
        </authorList>
    </citation>
    <scope>IDENTIFICATION</scope>
</reference>
<dbReference type="CDD" id="cd00191">
    <property type="entry name" value="TY"/>
    <property type="match status" value="1"/>
</dbReference>